<dbReference type="InParanoid" id="C5KWN7"/>
<dbReference type="OrthoDB" id="439496at2759"/>
<dbReference type="Proteomes" id="UP000007800">
    <property type="component" value="Unassembled WGS sequence"/>
</dbReference>
<dbReference type="InterPro" id="IPR036534">
    <property type="entry name" value="GAR_dom_sf"/>
</dbReference>
<proteinExistence type="predicted"/>
<dbReference type="GO" id="GO:0008017">
    <property type="term" value="F:microtubule binding"/>
    <property type="evidence" value="ECO:0007669"/>
    <property type="project" value="InterPro"/>
</dbReference>
<dbReference type="EMBL" id="GG677039">
    <property type="protein sequence ID" value="EER11112.1"/>
    <property type="molecule type" value="Genomic_DNA"/>
</dbReference>
<feature type="region of interest" description="Disordered" evidence="1">
    <location>
        <begin position="239"/>
        <end position="277"/>
    </location>
</feature>
<feature type="compositionally biased region" description="Low complexity" evidence="1">
    <location>
        <begin position="52"/>
        <end position="73"/>
    </location>
</feature>
<gene>
    <name evidence="2" type="ORF">Pmar_PMAR020091</name>
</gene>
<name>C5KWN7_PERM5</name>
<evidence type="ECO:0000313" key="3">
    <source>
        <dbReference type="Proteomes" id="UP000007800"/>
    </source>
</evidence>
<organism evidence="3">
    <name type="scientific">Perkinsus marinus (strain ATCC 50983 / TXsc)</name>
    <dbReference type="NCBI Taxonomy" id="423536"/>
    <lineage>
        <taxon>Eukaryota</taxon>
        <taxon>Sar</taxon>
        <taxon>Alveolata</taxon>
        <taxon>Perkinsozoa</taxon>
        <taxon>Perkinsea</taxon>
        <taxon>Perkinsida</taxon>
        <taxon>Perkinsidae</taxon>
        <taxon>Perkinsus</taxon>
    </lineage>
</organism>
<feature type="region of interest" description="Disordered" evidence="1">
    <location>
        <begin position="1"/>
        <end position="25"/>
    </location>
</feature>
<dbReference type="AlphaFoldDB" id="C5KWN7"/>
<keyword evidence="3" id="KW-1185">Reference proteome</keyword>
<sequence>MFGQQQQQQGTMPQFPHMFGGTNLRQPAQFTASPFNVAPAVPLQQQQHAADAAGRPVQPPQGQAQVPGQGLPPMGAGRFAMAFGQGAPQVVGNPNGRASLVVGPGLGKAFQAPPGGRVAQSQAISKAPQQPEMPKPSTSMTPSKGVKGRDCCTLPQNSPAKAGTPASRTIADLKASLASKAKYITQLEQELESRSHPVISGPTGESPHGESIKRLKAQLASKDALIDDLRDEVRRLKTFMGASTSRPLSRPSPRESKGTPSPRKSPGGLGSSGKLQIHPLLTGDPAFPYHSMNRDDPVDMRVEEFYNSTSSAVPIKRINRKFYAFGSTQVEIDVVNGKLLVRTEDGWNNGKYGAIEKFLVHYEPMEREKAGMPPFAN</sequence>
<dbReference type="GeneID" id="9056493"/>
<evidence type="ECO:0000256" key="1">
    <source>
        <dbReference type="SAM" id="MobiDB-lite"/>
    </source>
</evidence>
<dbReference type="OMA" id="HYEPMER"/>
<protein>
    <submittedName>
        <fullName evidence="2">Uncharacterized protein</fullName>
    </submittedName>
</protein>
<dbReference type="RefSeq" id="XP_002779317.1">
    <property type="nucleotide sequence ID" value="XM_002779271.1"/>
</dbReference>
<reference evidence="2 3" key="1">
    <citation type="submission" date="2008-07" db="EMBL/GenBank/DDBJ databases">
        <authorList>
            <person name="El-Sayed N."/>
            <person name="Caler E."/>
            <person name="Inman J."/>
            <person name="Amedeo P."/>
            <person name="Hass B."/>
            <person name="Wortman J."/>
        </authorList>
    </citation>
    <scope>NUCLEOTIDE SEQUENCE [LARGE SCALE GENOMIC DNA]</scope>
    <source>
        <strain evidence="3">ATCC 50983 / TXsc</strain>
    </source>
</reference>
<dbReference type="SUPFAM" id="SSF143575">
    <property type="entry name" value="GAS2 domain-like"/>
    <property type="match status" value="1"/>
</dbReference>
<feature type="region of interest" description="Disordered" evidence="1">
    <location>
        <begin position="112"/>
        <end position="149"/>
    </location>
</feature>
<feature type="compositionally biased region" description="Polar residues" evidence="1">
    <location>
        <begin position="119"/>
        <end position="128"/>
    </location>
</feature>
<feature type="region of interest" description="Disordered" evidence="1">
    <location>
        <begin position="43"/>
        <end position="79"/>
    </location>
</feature>
<accession>C5KWN7</accession>
<evidence type="ECO:0000313" key="2">
    <source>
        <dbReference type="EMBL" id="EER11112.1"/>
    </source>
</evidence>
<feature type="region of interest" description="Disordered" evidence="1">
    <location>
        <begin position="193"/>
        <end position="213"/>
    </location>
</feature>